<evidence type="ECO:0000313" key="2">
    <source>
        <dbReference type="EMBL" id="CAE7618727.1"/>
    </source>
</evidence>
<organism evidence="2 3">
    <name type="scientific">Symbiodinium natans</name>
    <dbReference type="NCBI Taxonomy" id="878477"/>
    <lineage>
        <taxon>Eukaryota</taxon>
        <taxon>Sar</taxon>
        <taxon>Alveolata</taxon>
        <taxon>Dinophyceae</taxon>
        <taxon>Suessiales</taxon>
        <taxon>Symbiodiniaceae</taxon>
        <taxon>Symbiodinium</taxon>
    </lineage>
</organism>
<dbReference type="EMBL" id="CAJNDS010002849">
    <property type="protein sequence ID" value="CAE7618727.1"/>
    <property type="molecule type" value="Genomic_DNA"/>
</dbReference>
<feature type="compositionally biased region" description="Polar residues" evidence="1">
    <location>
        <begin position="26"/>
        <end position="35"/>
    </location>
</feature>
<accession>A0A812VAB7</accession>
<dbReference type="AlphaFoldDB" id="A0A812VAB7"/>
<sequence length="122" mass="13808">MLPCLCSASSVAQHCKKGMNHVPESQHITTVNSSAKRQERPEEDASQQSKHAPRTCNLTFDCLDFNLTYSHIISARTVRLIDSSFEAPKSLRLEAAADEALRWRQVKFDRWQFRGAFQAGTL</sequence>
<protein>
    <submittedName>
        <fullName evidence="2">Uncharacterized protein</fullName>
    </submittedName>
</protein>
<keyword evidence="3" id="KW-1185">Reference proteome</keyword>
<feature type="region of interest" description="Disordered" evidence="1">
    <location>
        <begin position="22"/>
        <end position="52"/>
    </location>
</feature>
<reference evidence="2" key="1">
    <citation type="submission" date="2021-02" db="EMBL/GenBank/DDBJ databases">
        <authorList>
            <person name="Dougan E. K."/>
            <person name="Rhodes N."/>
            <person name="Thang M."/>
            <person name="Chan C."/>
        </authorList>
    </citation>
    <scope>NUCLEOTIDE SEQUENCE</scope>
</reference>
<gene>
    <name evidence="2" type="ORF">SNAT2548_LOCUS35165</name>
</gene>
<comment type="caution">
    <text evidence="2">The sequence shown here is derived from an EMBL/GenBank/DDBJ whole genome shotgun (WGS) entry which is preliminary data.</text>
</comment>
<name>A0A812VAB7_9DINO</name>
<evidence type="ECO:0000313" key="3">
    <source>
        <dbReference type="Proteomes" id="UP000604046"/>
    </source>
</evidence>
<evidence type="ECO:0000256" key="1">
    <source>
        <dbReference type="SAM" id="MobiDB-lite"/>
    </source>
</evidence>
<proteinExistence type="predicted"/>
<dbReference type="Proteomes" id="UP000604046">
    <property type="component" value="Unassembled WGS sequence"/>
</dbReference>